<sequence length="392" mass="43323">MKRNPRSSMSTMQQESSSYKLPMPSVLMYGKSTPTIGTIGGSGADDAQSASLNMGSTLLSHTFDEEDGEDDDDSSMASLSSEASASSIGQLYIQRNGNNNHHAATMTQNISTIGADSYSTLPPIQNVFYLGATNLYGNDNPTRPATSNINSNGSAEYPATLSLSVQEDPTFLNSFYDDGYCRPFKLRVRINDLSEKLPHGIYSGLVDSMTLLTLTKPYSMLSTKVIVREGTNNEEIGHVTKDLFKRNFSVKSNNKLLYKIVQDKNVPSTGAFSENYSIYEQKEKIGMMMVKKGKEFRLDVPPSLTPEDKALLLSAMILIVFTYYEDAKSQTFFAKNCKKKQYSHQVPPTFDHADFNSGFTTNGMNQSSSIHANGDYQQNKVGDLLPQSNRYL</sequence>
<feature type="compositionally biased region" description="Low complexity" evidence="1">
    <location>
        <begin position="7"/>
        <end position="18"/>
    </location>
</feature>
<evidence type="ECO:0000256" key="1">
    <source>
        <dbReference type="SAM" id="MobiDB-lite"/>
    </source>
</evidence>
<feature type="region of interest" description="Disordered" evidence="1">
    <location>
        <begin position="62"/>
        <end position="81"/>
    </location>
</feature>
<dbReference type="EMBL" id="PYSW02000003">
    <property type="protein sequence ID" value="KAG2392847.1"/>
    <property type="molecule type" value="Genomic_DNA"/>
</dbReference>
<organism evidence="2 3">
    <name type="scientific">Naegleria lovaniensis</name>
    <name type="common">Amoeba</name>
    <dbReference type="NCBI Taxonomy" id="51637"/>
    <lineage>
        <taxon>Eukaryota</taxon>
        <taxon>Discoba</taxon>
        <taxon>Heterolobosea</taxon>
        <taxon>Tetramitia</taxon>
        <taxon>Eutetramitia</taxon>
        <taxon>Vahlkampfiidae</taxon>
        <taxon>Naegleria</taxon>
    </lineage>
</organism>
<feature type="region of interest" description="Disordered" evidence="1">
    <location>
        <begin position="1"/>
        <end position="22"/>
    </location>
</feature>
<accession>A0AA88H4S1</accession>
<feature type="region of interest" description="Disordered" evidence="1">
    <location>
        <begin position="366"/>
        <end position="392"/>
    </location>
</feature>
<dbReference type="GeneID" id="68101878"/>
<reference evidence="2 3" key="1">
    <citation type="journal article" date="2018" name="BMC Genomics">
        <title>The genome of Naegleria lovaniensis, the basis for a comparative approach to unravel pathogenicity factors of the human pathogenic amoeba N. fowleri.</title>
        <authorList>
            <person name="Liechti N."/>
            <person name="Schurch N."/>
            <person name="Bruggmann R."/>
            <person name="Wittwer M."/>
        </authorList>
    </citation>
    <scope>NUCLEOTIDE SEQUENCE [LARGE SCALE GENOMIC DNA]</scope>
    <source>
        <strain evidence="2 3">ATCC 30569</strain>
    </source>
</reference>
<evidence type="ECO:0000313" key="3">
    <source>
        <dbReference type="Proteomes" id="UP000816034"/>
    </source>
</evidence>
<dbReference type="RefSeq" id="XP_044554741.1">
    <property type="nucleotide sequence ID" value="XM_044699610.1"/>
</dbReference>
<protein>
    <submittedName>
        <fullName evidence="2">Uncharacterized protein</fullName>
    </submittedName>
</protein>
<keyword evidence="3" id="KW-1185">Reference proteome</keyword>
<evidence type="ECO:0000313" key="2">
    <source>
        <dbReference type="EMBL" id="KAG2392847.1"/>
    </source>
</evidence>
<name>A0AA88H4S1_NAELO</name>
<dbReference type="Proteomes" id="UP000816034">
    <property type="component" value="Unassembled WGS sequence"/>
</dbReference>
<feature type="compositionally biased region" description="Acidic residues" evidence="1">
    <location>
        <begin position="64"/>
        <end position="74"/>
    </location>
</feature>
<proteinExistence type="predicted"/>
<comment type="caution">
    <text evidence="2">The sequence shown here is derived from an EMBL/GenBank/DDBJ whole genome shotgun (WGS) entry which is preliminary data.</text>
</comment>
<gene>
    <name evidence="2" type="ORF">C9374_009424</name>
</gene>
<dbReference type="AlphaFoldDB" id="A0AA88H4S1"/>